<evidence type="ECO:0000256" key="2">
    <source>
        <dbReference type="SAM" id="Phobius"/>
    </source>
</evidence>
<dbReference type="InterPro" id="IPR049224">
    <property type="entry name" value="DUF6821"/>
</dbReference>
<evidence type="ECO:0000313" key="5">
    <source>
        <dbReference type="Proteomes" id="UP001279734"/>
    </source>
</evidence>
<dbReference type="PANTHER" id="PTHR33646">
    <property type="entry name" value="GB|AAF00631.1"/>
    <property type="match status" value="1"/>
</dbReference>
<gene>
    <name evidence="4" type="ORF">Nepgr_031179</name>
</gene>
<proteinExistence type="predicted"/>
<feature type="domain" description="DUF6821" evidence="3">
    <location>
        <begin position="110"/>
        <end position="293"/>
    </location>
</feature>
<feature type="region of interest" description="Disordered" evidence="1">
    <location>
        <begin position="158"/>
        <end position="192"/>
    </location>
</feature>
<dbReference type="Pfam" id="PF20705">
    <property type="entry name" value="DUF6821"/>
    <property type="match status" value="1"/>
</dbReference>
<comment type="caution">
    <text evidence="4">The sequence shown here is derived from an EMBL/GenBank/DDBJ whole genome shotgun (WGS) entry which is preliminary data.</text>
</comment>
<dbReference type="EMBL" id="BSYO01000036">
    <property type="protein sequence ID" value="GMH29336.1"/>
    <property type="molecule type" value="Genomic_DNA"/>
</dbReference>
<evidence type="ECO:0000256" key="1">
    <source>
        <dbReference type="SAM" id="MobiDB-lite"/>
    </source>
</evidence>
<reference evidence="4" key="1">
    <citation type="submission" date="2023-05" db="EMBL/GenBank/DDBJ databases">
        <title>Nepenthes gracilis genome sequencing.</title>
        <authorList>
            <person name="Fukushima K."/>
        </authorList>
    </citation>
    <scope>NUCLEOTIDE SEQUENCE</scope>
    <source>
        <strain evidence="4">SING2019-196</strain>
    </source>
</reference>
<organism evidence="4 5">
    <name type="scientific">Nepenthes gracilis</name>
    <name type="common">Slender pitcher plant</name>
    <dbReference type="NCBI Taxonomy" id="150966"/>
    <lineage>
        <taxon>Eukaryota</taxon>
        <taxon>Viridiplantae</taxon>
        <taxon>Streptophyta</taxon>
        <taxon>Embryophyta</taxon>
        <taxon>Tracheophyta</taxon>
        <taxon>Spermatophyta</taxon>
        <taxon>Magnoliopsida</taxon>
        <taxon>eudicotyledons</taxon>
        <taxon>Gunneridae</taxon>
        <taxon>Pentapetalae</taxon>
        <taxon>Caryophyllales</taxon>
        <taxon>Nepenthaceae</taxon>
        <taxon>Nepenthes</taxon>
    </lineage>
</organism>
<dbReference type="InterPro" id="IPR045883">
    <property type="entry name" value="At4g13530-like"/>
</dbReference>
<accession>A0AAD3THL9</accession>
<evidence type="ECO:0000259" key="3">
    <source>
        <dbReference type="Pfam" id="PF20705"/>
    </source>
</evidence>
<sequence>MDLEEWEFLSDDGFIDLHEDGVGRKVREKVSLHSNSIIDMNYFQRFIEPREKNSRVVNHVVAVPIQLDPAISKGKADESIKKVSKTPRQITLLQLENSEAPETVGALESEQETISQVFFKKMKENEFVDMKLDSPRSSNRGFSPPIDVGMHQFGEKEGNFNGESAVIGKKEAVGKEKSSKSPNLDGDDDEELACWEDNNGGLSLLKKWGMTGIGAICSFGFAAATFCIIVLGSRQNEKHHRHNQKLQFQIYAHDKGIKEVVHRATRLNEAISAVRGAPLTRAHITVGGYFEGL</sequence>
<feature type="transmembrane region" description="Helical" evidence="2">
    <location>
        <begin position="208"/>
        <end position="231"/>
    </location>
</feature>
<keyword evidence="2" id="KW-1133">Transmembrane helix</keyword>
<dbReference type="Proteomes" id="UP001279734">
    <property type="component" value="Unassembled WGS sequence"/>
</dbReference>
<keyword evidence="2" id="KW-0812">Transmembrane</keyword>
<evidence type="ECO:0000313" key="4">
    <source>
        <dbReference type="EMBL" id="GMH29336.1"/>
    </source>
</evidence>
<dbReference type="PANTHER" id="PTHR33646:SF2">
    <property type="entry name" value="F20H23.8 PROTEIN"/>
    <property type="match status" value="1"/>
</dbReference>
<feature type="compositionally biased region" description="Basic and acidic residues" evidence="1">
    <location>
        <begin position="168"/>
        <end position="179"/>
    </location>
</feature>
<protein>
    <recommendedName>
        <fullName evidence="3">DUF6821 domain-containing protein</fullName>
    </recommendedName>
</protein>
<keyword evidence="2" id="KW-0472">Membrane</keyword>
<dbReference type="AlphaFoldDB" id="A0AAD3THL9"/>
<keyword evidence="5" id="KW-1185">Reference proteome</keyword>
<name>A0AAD3THL9_NEPGR</name>